<dbReference type="STRING" id="97972.A0A2V1E918"/>
<evidence type="ECO:0000313" key="2">
    <source>
        <dbReference type="EMBL" id="PVI07098.1"/>
    </source>
</evidence>
<dbReference type="Proteomes" id="UP000244855">
    <property type="component" value="Unassembled WGS sequence"/>
</dbReference>
<protein>
    <submittedName>
        <fullName evidence="2">Uncharacterized protein</fullName>
    </submittedName>
</protein>
<dbReference type="AlphaFoldDB" id="A0A2V1E918"/>
<proteinExistence type="predicted"/>
<feature type="compositionally biased region" description="Polar residues" evidence="1">
    <location>
        <begin position="152"/>
        <end position="168"/>
    </location>
</feature>
<feature type="region of interest" description="Disordered" evidence="1">
    <location>
        <begin position="223"/>
        <end position="456"/>
    </location>
</feature>
<dbReference type="EMBL" id="KZ805305">
    <property type="protein sequence ID" value="PVI07098.1"/>
    <property type="molecule type" value="Genomic_DNA"/>
</dbReference>
<sequence length="649" mass="70216">MPQFSARLKQNLAFECLDTDADDLIEPPTKDLYDVDVRTAKRRRIEKIAALCLQGQRPVIITAGLRGPFDKSWRNPWIRKHREEALYPGPSGVLSQIPSPETARGLNHPDLCQEHISKPDDHGQDIPVTYDVSENNPFWLSRTDTQEKNFESPGNGNCEHSPSRSRSGIQPIESDGRIQIGPPKCAIGPTRPSPGPNAFISSASASMALSSPIKHTTTARCETLPTNASTPKDVADQENPVIVPNTTEKLQYGQGEKDPTSDMQLSMESTPIVPATHAKKAISLPPTFTPINNPTRRKISPDTTMSKTVHVDETSPTAKKSHRRGTDIALPAIVGTGSPSAPPRRLSRDDLRQSAERCSQPQPKRKRNASNTPSHELIASPALGSATGFRYKRAGDSRAKTSGGQDLRAGKKSTSPPAIARREPSPPVEVGSGPGSDHDVSTGTSDGEQQSPKTNEHSMFSTQAAMMLAHLEFQESQGTLRASLPSPIETPPKTHEVSVTCTPFSTFNAELDRQHPPVQAVQDVLISTQDLLAAASPFAFSTAKKKKAKPISSSLKFSVFPSRDEGARTSAASVSRSPTPSNRVPLQEKRARVVFGNNESEKSCQESKQSTKVQLKLPQLDLGKSLGDFGLSNGDVDLADGYLGNYEVP</sequence>
<gene>
    <name evidence="2" type="ORF">DM02DRAFT_351405</name>
</gene>
<evidence type="ECO:0000256" key="1">
    <source>
        <dbReference type="SAM" id="MobiDB-lite"/>
    </source>
</evidence>
<feature type="compositionally biased region" description="Polar residues" evidence="1">
    <location>
        <begin position="570"/>
        <end position="584"/>
    </location>
</feature>
<organism evidence="2 3">
    <name type="scientific">Periconia macrospinosa</name>
    <dbReference type="NCBI Taxonomy" id="97972"/>
    <lineage>
        <taxon>Eukaryota</taxon>
        <taxon>Fungi</taxon>
        <taxon>Dikarya</taxon>
        <taxon>Ascomycota</taxon>
        <taxon>Pezizomycotina</taxon>
        <taxon>Dothideomycetes</taxon>
        <taxon>Pleosporomycetidae</taxon>
        <taxon>Pleosporales</taxon>
        <taxon>Massarineae</taxon>
        <taxon>Periconiaceae</taxon>
        <taxon>Periconia</taxon>
    </lineage>
</organism>
<dbReference type="OrthoDB" id="5419922at2759"/>
<accession>A0A2V1E918</accession>
<feature type="region of interest" description="Disordered" evidence="1">
    <location>
        <begin position="568"/>
        <end position="588"/>
    </location>
</feature>
<feature type="compositionally biased region" description="Basic and acidic residues" evidence="1">
    <location>
        <begin position="346"/>
        <end position="355"/>
    </location>
</feature>
<name>A0A2V1E918_9PLEO</name>
<feature type="region of interest" description="Disordered" evidence="1">
    <location>
        <begin position="146"/>
        <end position="201"/>
    </location>
</feature>
<reference evidence="2 3" key="1">
    <citation type="journal article" date="2018" name="Sci. Rep.">
        <title>Comparative genomics provides insights into the lifestyle and reveals functional heterogeneity of dark septate endophytic fungi.</title>
        <authorList>
            <person name="Knapp D.G."/>
            <person name="Nemeth J.B."/>
            <person name="Barry K."/>
            <person name="Hainaut M."/>
            <person name="Henrissat B."/>
            <person name="Johnson J."/>
            <person name="Kuo A."/>
            <person name="Lim J.H.P."/>
            <person name="Lipzen A."/>
            <person name="Nolan M."/>
            <person name="Ohm R.A."/>
            <person name="Tamas L."/>
            <person name="Grigoriev I.V."/>
            <person name="Spatafora J.W."/>
            <person name="Nagy L.G."/>
            <person name="Kovacs G.M."/>
        </authorList>
    </citation>
    <scope>NUCLEOTIDE SEQUENCE [LARGE SCALE GENOMIC DNA]</scope>
    <source>
        <strain evidence="2 3">DSE2036</strain>
    </source>
</reference>
<feature type="compositionally biased region" description="Polar residues" evidence="1">
    <location>
        <begin position="441"/>
        <end position="456"/>
    </location>
</feature>
<evidence type="ECO:0000313" key="3">
    <source>
        <dbReference type="Proteomes" id="UP000244855"/>
    </source>
</evidence>
<keyword evidence="3" id="KW-1185">Reference proteome</keyword>